<dbReference type="EMBL" id="JAHQXF010000002">
    <property type="protein sequence ID" value="MBV0925263.1"/>
    <property type="molecule type" value="Genomic_DNA"/>
</dbReference>
<comment type="caution">
    <text evidence="2">The sequence shown here is derived from an EMBL/GenBank/DDBJ whole genome shotgun (WGS) entry which is preliminary data.</text>
</comment>
<dbReference type="AlphaFoldDB" id="A0A8J7YB88"/>
<keyword evidence="3" id="KW-1185">Reference proteome</keyword>
<protein>
    <submittedName>
        <fullName evidence="2">Uncharacterized protein</fullName>
    </submittedName>
</protein>
<evidence type="ECO:0000313" key="2">
    <source>
        <dbReference type="EMBL" id="MBV0925263.1"/>
    </source>
</evidence>
<dbReference type="Proteomes" id="UP000766550">
    <property type="component" value="Unassembled WGS sequence"/>
</dbReference>
<organism evidence="2 3">
    <name type="scientific">Haloarcula limicola</name>
    <dbReference type="NCBI Taxonomy" id="1429915"/>
    <lineage>
        <taxon>Archaea</taxon>
        <taxon>Methanobacteriati</taxon>
        <taxon>Methanobacteriota</taxon>
        <taxon>Stenosarchaea group</taxon>
        <taxon>Halobacteria</taxon>
        <taxon>Halobacteriales</taxon>
        <taxon>Haloarculaceae</taxon>
        <taxon>Haloarcula</taxon>
    </lineage>
</organism>
<evidence type="ECO:0000313" key="3">
    <source>
        <dbReference type="Proteomes" id="UP000766550"/>
    </source>
</evidence>
<proteinExistence type="predicted"/>
<name>A0A8J7YB88_9EURY</name>
<reference evidence="2 3" key="1">
    <citation type="submission" date="2021-06" db="EMBL/GenBank/DDBJ databases">
        <title>New haloarchaea isolates fom saline soil.</title>
        <authorList>
            <person name="Duran-Viseras A."/>
            <person name="Sanchez-Porro C.S."/>
            <person name="Ventosa A."/>
        </authorList>
    </citation>
    <scope>NUCLEOTIDE SEQUENCE [LARGE SCALE GENOMIC DNA]</scope>
    <source>
        <strain evidence="2 3">JCM 183640</strain>
    </source>
</reference>
<sequence length="107" mass="12086">MATSDTSTADSPASTFPIPLSRAESHSWEYGRRCVDREGTHRETWTDESGRQSLTVFDVTDHTVVLRYRTPVGRQSFYGMATRDYSAAREALIADEEWTVQPPADDQ</sequence>
<evidence type="ECO:0000256" key="1">
    <source>
        <dbReference type="SAM" id="MobiDB-lite"/>
    </source>
</evidence>
<feature type="region of interest" description="Disordered" evidence="1">
    <location>
        <begin position="1"/>
        <end position="20"/>
    </location>
</feature>
<feature type="compositionally biased region" description="Low complexity" evidence="1">
    <location>
        <begin position="1"/>
        <end position="15"/>
    </location>
</feature>
<dbReference type="OrthoDB" id="166257at2157"/>
<dbReference type="RefSeq" id="WP_162318098.1">
    <property type="nucleotide sequence ID" value="NZ_JAHQXF010000002.1"/>
</dbReference>
<gene>
    <name evidence="2" type="ORF">KTS45_13745</name>
</gene>
<accession>A0A8J7YB88</accession>